<dbReference type="RefSeq" id="WP_075357180.1">
    <property type="nucleotide sequence ID" value="NZ_MSRG01000004.1"/>
</dbReference>
<reference evidence="1 2" key="1">
    <citation type="submission" date="2017-03" db="EMBL/GenBank/DDBJ databases">
        <title>Genome analysis of strain PAMC 26577.</title>
        <authorList>
            <person name="Oh H.-M."/>
            <person name="Yang J.-A."/>
        </authorList>
    </citation>
    <scope>NUCLEOTIDE SEQUENCE [LARGE SCALE GENOMIC DNA]</scope>
    <source>
        <strain evidence="1 2">PAMC 26577</strain>
    </source>
</reference>
<comment type="caution">
    <text evidence="1">The sequence shown here is derived from an EMBL/GenBank/DDBJ whole genome shotgun (WGS) entry which is preliminary data.</text>
</comment>
<name>A0A242MXX8_CABSO</name>
<gene>
    <name evidence="1" type="ORF">PAMC26577_11535</name>
</gene>
<proteinExistence type="predicted"/>
<dbReference type="Proteomes" id="UP000195221">
    <property type="component" value="Unassembled WGS sequence"/>
</dbReference>
<evidence type="ECO:0008006" key="3">
    <source>
        <dbReference type="Google" id="ProtNLM"/>
    </source>
</evidence>
<protein>
    <recommendedName>
        <fullName evidence="3">Fis family transcriptional regulator</fullName>
    </recommendedName>
</protein>
<dbReference type="EMBL" id="NBTZ01000039">
    <property type="protein sequence ID" value="OTP76245.1"/>
    <property type="molecule type" value="Genomic_DNA"/>
</dbReference>
<evidence type="ECO:0000313" key="2">
    <source>
        <dbReference type="Proteomes" id="UP000195221"/>
    </source>
</evidence>
<organism evidence="1 2">
    <name type="scientific">Caballeronia sordidicola</name>
    <name type="common">Burkholderia sordidicola</name>
    <dbReference type="NCBI Taxonomy" id="196367"/>
    <lineage>
        <taxon>Bacteria</taxon>
        <taxon>Pseudomonadati</taxon>
        <taxon>Pseudomonadota</taxon>
        <taxon>Betaproteobacteria</taxon>
        <taxon>Burkholderiales</taxon>
        <taxon>Burkholderiaceae</taxon>
        <taxon>Caballeronia</taxon>
    </lineage>
</organism>
<accession>A0A242MXX8</accession>
<sequence length="158" mass="17369">MNKPKKRKAAKGAAPLSRQDLLPMVAPLARSISLKNHMALAVFKTGQGNLDLASELLKTLYWAFYLSDGGEVGAAEADFMAAERALKACLIEAQTTDQWGIAEADALHMEVILQLHDRQLASMPVHRLEKAKQRLFRLMEKDGGFPSFAMERSSVSTA</sequence>
<dbReference type="AlphaFoldDB" id="A0A242MXX8"/>
<evidence type="ECO:0000313" key="1">
    <source>
        <dbReference type="EMBL" id="OTP76245.1"/>
    </source>
</evidence>